<dbReference type="EMBL" id="JADGJW010000004">
    <property type="protein sequence ID" value="KAJ3228210.1"/>
    <property type="molecule type" value="Genomic_DNA"/>
</dbReference>
<dbReference type="Gene3D" id="2.30.29.30">
    <property type="entry name" value="Pleckstrin-homology domain (PH domain)/Phosphotyrosine-binding domain (PTB)"/>
    <property type="match status" value="1"/>
</dbReference>
<dbReference type="InterPro" id="IPR051137">
    <property type="entry name" value="PP4R3-like"/>
</dbReference>
<dbReference type="InterPro" id="IPR011989">
    <property type="entry name" value="ARM-like"/>
</dbReference>
<comment type="subcellular location">
    <subcellularLocation>
        <location evidence="1">Nucleus</location>
    </subcellularLocation>
</comment>
<evidence type="ECO:0000256" key="2">
    <source>
        <dbReference type="ARBA" id="ARBA00023242"/>
    </source>
</evidence>
<feature type="domain" description="PP4R3 EVH1-like" evidence="5">
    <location>
        <begin position="4"/>
        <end position="101"/>
    </location>
</feature>
<dbReference type="AlphaFoldDB" id="A0AAD5U8D3"/>
<dbReference type="GO" id="GO:0072542">
    <property type="term" value="F:protein phosphatase activator activity"/>
    <property type="evidence" value="ECO:0007669"/>
    <property type="project" value="TreeGrafter"/>
</dbReference>
<dbReference type="SUPFAM" id="SSF50729">
    <property type="entry name" value="PH domain-like"/>
    <property type="match status" value="1"/>
</dbReference>
<dbReference type="Proteomes" id="UP001211065">
    <property type="component" value="Unassembled WGS sequence"/>
</dbReference>
<dbReference type="Pfam" id="PF22972">
    <property type="entry name" value="EVH1_PP4R3"/>
    <property type="match status" value="1"/>
</dbReference>
<evidence type="ECO:0000256" key="3">
    <source>
        <dbReference type="SAM" id="MobiDB-lite"/>
    </source>
</evidence>
<feature type="region of interest" description="Disordered" evidence="3">
    <location>
        <begin position="798"/>
        <end position="823"/>
    </location>
</feature>
<dbReference type="PANTHER" id="PTHR23318:SF0">
    <property type="entry name" value="SERINE_THREONINE-PROTEIN PHOSPHATASE 4 REGULATORY SUBUNIT 3"/>
    <property type="match status" value="1"/>
</dbReference>
<dbReference type="GO" id="GO:0005654">
    <property type="term" value="C:nucleoplasm"/>
    <property type="evidence" value="ECO:0007669"/>
    <property type="project" value="TreeGrafter"/>
</dbReference>
<sequence length="823" mass="94409">MTYRVKLYKLDQNGAWDDKGTGYVCITEHENLNTIQVSKEQDSSNLLLNVKLIDDDVYQRQQETLIVWTEPDGENLALSFQEAEGCNEIWDQIATIQRKLMLLSGDEYNSQLNFPPPEPSNLKDIEQSFLSASRSVIGRDNAIASIIEQKYIDKLVELFEKVEKSYMDLENEKSLDNLFTMSNIIKSILFLNDASIFTLILQENVFLNIVGMLEYDRDFSTAKANHRQHLLHHAQFKEIVPMEKHIVDKIKLTYRVQFLKDVVLARLLDDGTFSLLNSFAHMNHYEIVSYIQENEEFLKNLFSIWTDQNKSEESKNDVVLFLREYCSIAKGLQFAHRTAFYRSLCHHGLFTIFSSSLNNSQLAIRIAATAVLSNVLEHDPSLVRSYTLAQIRQSQPNLIFQVIERLHDEPDAGVRSQYSEILRILIDGPKNDGVIEKIVTPHDSEIDEFLNFFYKTETADMLMKPLINLPEKSKFSFSSGIERLDISRDEASICNHLCEILCFSVKNHSYRSKYYILASPLMNGVLLLLKCKESYIRLSALRFFRTCVGMKDEFYNRHLLKLDIFGPIIQAFNETKSKYNLFNSACLEFFEFIRKENIKTLINYIGEKYSKSFDDVDYIDTFSSIILKYEQSKDPCSGLDEKENSESQKLEKDGWSKVDKSEEDYFNTSDEEENESTTPQTSSVIKDSSLSVATSPHLSNSLTLGVGGLVENYPDDEEEEEFPLRKKVLVVKSNSPTTNIFSNLNKNKFKSSININNNTSISKTVKSSSVIDIGNNVKVKNIYGSDDNNLQADSETFLNDDNDNSNLTSSNKTANCNLKRQRI</sequence>
<accession>A0AAD5U8D3</accession>
<reference evidence="6" key="1">
    <citation type="submission" date="2020-05" db="EMBL/GenBank/DDBJ databases">
        <title>Phylogenomic resolution of chytrid fungi.</title>
        <authorList>
            <person name="Stajich J.E."/>
            <person name="Amses K."/>
            <person name="Simmons R."/>
            <person name="Seto K."/>
            <person name="Myers J."/>
            <person name="Bonds A."/>
            <person name="Quandt C.A."/>
            <person name="Barry K."/>
            <person name="Liu P."/>
            <person name="Grigoriev I."/>
            <person name="Longcore J.E."/>
            <person name="James T.Y."/>
        </authorList>
    </citation>
    <scope>NUCLEOTIDE SEQUENCE</scope>
    <source>
        <strain evidence="6">JEL0476</strain>
    </source>
</reference>
<dbReference type="InterPro" id="IPR006887">
    <property type="entry name" value="P4R3-like_central_dom"/>
</dbReference>
<feature type="compositionally biased region" description="Acidic residues" evidence="3">
    <location>
        <begin position="661"/>
        <end position="675"/>
    </location>
</feature>
<dbReference type="Pfam" id="PF04802">
    <property type="entry name" value="PP4R3"/>
    <property type="match status" value="1"/>
</dbReference>
<dbReference type="InterPro" id="IPR016024">
    <property type="entry name" value="ARM-type_fold"/>
</dbReference>
<name>A0AAD5U8D3_9FUNG</name>
<dbReference type="GO" id="GO:0006974">
    <property type="term" value="P:DNA damage response"/>
    <property type="evidence" value="ECO:0007669"/>
    <property type="project" value="TreeGrafter"/>
</dbReference>
<feature type="compositionally biased region" description="Polar residues" evidence="3">
    <location>
        <begin position="812"/>
        <end position="823"/>
    </location>
</feature>
<evidence type="ECO:0000259" key="4">
    <source>
        <dbReference type="Pfam" id="PF04802"/>
    </source>
</evidence>
<gene>
    <name evidence="6" type="primary">PSY2_2</name>
    <name evidence="6" type="ORF">HK099_005220</name>
</gene>
<feature type="compositionally biased region" description="Polar residues" evidence="3">
    <location>
        <begin position="679"/>
        <end position="689"/>
    </location>
</feature>
<evidence type="ECO:0000259" key="5">
    <source>
        <dbReference type="Pfam" id="PF22972"/>
    </source>
</evidence>
<proteinExistence type="predicted"/>
<evidence type="ECO:0000256" key="1">
    <source>
        <dbReference type="ARBA" id="ARBA00004123"/>
    </source>
</evidence>
<dbReference type="InterPro" id="IPR011993">
    <property type="entry name" value="PH-like_dom_sf"/>
</dbReference>
<feature type="region of interest" description="Disordered" evidence="3">
    <location>
        <begin position="634"/>
        <end position="689"/>
    </location>
</feature>
<evidence type="ECO:0000313" key="6">
    <source>
        <dbReference type="EMBL" id="KAJ3228210.1"/>
    </source>
</evidence>
<feature type="compositionally biased region" description="Basic and acidic residues" evidence="3">
    <location>
        <begin position="639"/>
        <end position="660"/>
    </location>
</feature>
<evidence type="ECO:0000313" key="7">
    <source>
        <dbReference type="Proteomes" id="UP001211065"/>
    </source>
</evidence>
<organism evidence="6 7">
    <name type="scientific">Clydaea vesicula</name>
    <dbReference type="NCBI Taxonomy" id="447962"/>
    <lineage>
        <taxon>Eukaryota</taxon>
        <taxon>Fungi</taxon>
        <taxon>Fungi incertae sedis</taxon>
        <taxon>Chytridiomycota</taxon>
        <taxon>Chytridiomycota incertae sedis</taxon>
        <taxon>Chytridiomycetes</taxon>
        <taxon>Lobulomycetales</taxon>
        <taxon>Lobulomycetaceae</taxon>
        <taxon>Clydaea</taxon>
    </lineage>
</organism>
<dbReference type="GO" id="GO:0030289">
    <property type="term" value="C:protein phosphatase 4 complex"/>
    <property type="evidence" value="ECO:0007669"/>
    <property type="project" value="TreeGrafter"/>
</dbReference>
<keyword evidence="2" id="KW-0539">Nucleus</keyword>
<dbReference type="SUPFAM" id="SSF48371">
    <property type="entry name" value="ARM repeat"/>
    <property type="match status" value="1"/>
</dbReference>
<dbReference type="PANTHER" id="PTHR23318">
    <property type="entry name" value="ATP SYNTHASE GAMMA-RELATED"/>
    <property type="match status" value="1"/>
</dbReference>
<keyword evidence="7" id="KW-1185">Reference proteome</keyword>
<feature type="domain" description="Serine/threonine-protein phosphatase 4 regulatory subunit 3-like central" evidence="4">
    <location>
        <begin position="125"/>
        <end position="631"/>
    </location>
</feature>
<comment type="caution">
    <text evidence="6">The sequence shown here is derived from an EMBL/GenBank/DDBJ whole genome shotgun (WGS) entry which is preliminary data.</text>
</comment>
<dbReference type="Gene3D" id="1.25.10.10">
    <property type="entry name" value="Leucine-rich Repeat Variant"/>
    <property type="match status" value="1"/>
</dbReference>
<protein>
    <submittedName>
        <fullName evidence="6">Platinum sensitivity protein</fullName>
    </submittedName>
</protein>
<dbReference type="InterPro" id="IPR055236">
    <property type="entry name" value="EVH1_PP4R3"/>
</dbReference>